<accession>A0A7X3FMQ5</accession>
<dbReference type="InterPro" id="IPR001633">
    <property type="entry name" value="EAL_dom"/>
</dbReference>
<dbReference type="InterPro" id="IPR000014">
    <property type="entry name" value="PAS"/>
</dbReference>
<evidence type="ECO:0000259" key="4">
    <source>
        <dbReference type="PROSITE" id="PS50883"/>
    </source>
</evidence>
<dbReference type="Gene3D" id="3.30.70.270">
    <property type="match status" value="1"/>
</dbReference>
<reference evidence="6 7" key="1">
    <citation type="journal article" date="2019" name="Microorganisms">
        <title>Paenibacillus lutrae sp. nov., A Chitinolytic Species Isolated from A River Otter in Castril Natural Park, Granada, Spain.</title>
        <authorList>
            <person name="Rodriguez M."/>
            <person name="Reina J.C."/>
            <person name="Bejar V."/>
            <person name="Llamas I."/>
        </authorList>
    </citation>
    <scope>NUCLEOTIDE SEQUENCE [LARGE SCALE GENOMIC DNA]</scope>
    <source>
        <strain evidence="6 7">N10</strain>
    </source>
</reference>
<feature type="transmembrane region" description="Helical" evidence="1">
    <location>
        <begin position="41"/>
        <end position="59"/>
    </location>
</feature>
<dbReference type="Gene3D" id="3.20.20.450">
    <property type="entry name" value="EAL domain"/>
    <property type="match status" value="1"/>
</dbReference>
<dbReference type="InterPro" id="IPR052155">
    <property type="entry name" value="Biofilm_reg_signaling"/>
</dbReference>
<evidence type="ECO:0000313" key="6">
    <source>
        <dbReference type="EMBL" id="MVP02579.1"/>
    </source>
</evidence>
<evidence type="ECO:0000259" key="2">
    <source>
        <dbReference type="PROSITE" id="PS50112"/>
    </source>
</evidence>
<dbReference type="PROSITE" id="PS50887">
    <property type="entry name" value="GGDEF"/>
    <property type="match status" value="1"/>
</dbReference>
<dbReference type="PROSITE" id="PS50113">
    <property type="entry name" value="PAC"/>
    <property type="match status" value="1"/>
</dbReference>
<feature type="domain" description="PAS" evidence="2">
    <location>
        <begin position="168"/>
        <end position="238"/>
    </location>
</feature>
<keyword evidence="1" id="KW-0812">Transmembrane</keyword>
<dbReference type="PANTHER" id="PTHR44757">
    <property type="entry name" value="DIGUANYLATE CYCLASE DGCP"/>
    <property type="match status" value="1"/>
</dbReference>
<dbReference type="PROSITE" id="PS50883">
    <property type="entry name" value="EAL"/>
    <property type="match status" value="1"/>
</dbReference>
<dbReference type="SUPFAM" id="SSF55073">
    <property type="entry name" value="Nucleotide cyclase"/>
    <property type="match status" value="1"/>
</dbReference>
<dbReference type="SUPFAM" id="SSF141868">
    <property type="entry name" value="EAL domain-like"/>
    <property type="match status" value="1"/>
</dbReference>
<dbReference type="Pfam" id="PF00563">
    <property type="entry name" value="EAL"/>
    <property type="match status" value="1"/>
</dbReference>
<dbReference type="InterPro" id="IPR043128">
    <property type="entry name" value="Rev_trsase/Diguanyl_cyclase"/>
</dbReference>
<dbReference type="Pfam" id="PF00990">
    <property type="entry name" value="GGDEF"/>
    <property type="match status" value="1"/>
</dbReference>
<dbReference type="AlphaFoldDB" id="A0A7X3FMQ5"/>
<feature type="transmembrane region" description="Helical" evidence="1">
    <location>
        <begin position="135"/>
        <end position="155"/>
    </location>
</feature>
<feature type="transmembrane region" description="Helical" evidence="1">
    <location>
        <begin position="17"/>
        <end position="34"/>
    </location>
</feature>
<dbReference type="CDD" id="cd00130">
    <property type="entry name" value="PAS"/>
    <property type="match status" value="1"/>
</dbReference>
<organism evidence="6 7">
    <name type="scientific">Paenibacillus lutrae</name>
    <dbReference type="NCBI Taxonomy" id="2078573"/>
    <lineage>
        <taxon>Bacteria</taxon>
        <taxon>Bacillati</taxon>
        <taxon>Bacillota</taxon>
        <taxon>Bacilli</taxon>
        <taxon>Bacillales</taxon>
        <taxon>Paenibacillaceae</taxon>
        <taxon>Paenibacillus</taxon>
    </lineage>
</organism>
<dbReference type="FunFam" id="3.30.70.270:FF:000001">
    <property type="entry name" value="Diguanylate cyclase domain protein"/>
    <property type="match status" value="1"/>
</dbReference>
<dbReference type="InterPro" id="IPR000160">
    <property type="entry name" value="GGDEF_dom"/>
</dbReference>
<dbReference type="Proteomes" id="UP000490800">
    <property type="component" value="Unassembled WGS sequence"/>
</dbReference>
<evidence type="ECO:0000259" key="3">
    <source>
        <dbReference type="PROSITE" id="PS50113"/>
    </source>
</evidence>
<evidence type="ECO:0000256" key="1">
    <source>
        <dbReference type="SAM" id="Phobius"/>
    </source>
</evidence>
<dbReference type="InterPro" id="IPR013656">
    <property type="entry name" value="PAS_4"/>
</dbReference>
<dbReference type="SMART" id="SM00052">
    <property type="entry name" value="EAL"/>
    <property type="match status" value="1"/>
</dbReference>
<dbReference type="Pfam" id="PF08448">
    <property type="entry name" value="PAS_4"/>
    <property type="match status" value="1"/>
</dbReference>
<dbReference type="InterPro" id="IPR029787">
    <property type="entry name" value="Nucleotide_cyclase"/>
</dbReference>
<dbReference type="SMART" id="SM00267">
    <property type="entry name" value="GGDEF"/>
    <property type="match status" value="1"/>
</dbReference>
<gene>
    <name evidence="6" type="ORF">EDM21_24230</name>
</gene>
<dbReference type="FunFam" id="3.20.20.450:FF:000001">
    <property type="entry name" value="Cyclic di-GMP phosphodiesterase yahA"/>
    <property type="match status" value="1"/>
</dbReference>
<dbReference type="EMBL" id="RHLK01000030">
    <property type="protein sequence ID" value="MVP02579.1"/>
    <property type="molecule type" value="Genomic_DNA"/>
</dbReference>
<dbReference type="InterPro" id="IPR035919">
    <property type="entry name" value="EAL_sf"/>
</dbReference>
<feature type="domain" description="GGDEF" evidence="5">
    <location>
        <begin position="323"/>
        <end position="455"/>
    </location>
</feature>
<protein>
    <submittedName>
        <fullName evidence="6">EAL domain-containing protein</fullName>
    </submittedName>
</protein>
<dbReference type="Gene3D" id="3.30.450.20">
    <property type="entry name" value="PAS domain"/>
    <property type="match status" value="1"/>
</dbReference>
<dbReference type="InterPro" id="IPR035965">
    <property type="entry name" value="PAS-like_dom_sf"/>
</dbReference>
<dbReference type="SUPFAM" id="SSF55785">
    <property type="entry name" value="PYP-like sensor domain (PAS domain)"/>
    <property type="match status" value="1"/>
</dbReference>
<dbReference type="NCBIfam" id="TIGR00229">
    <property type="entry name" value="sensory_box"/>
    <property type="match status" value="1"/>
</dbReference>
<dbReference type="CDD" id="cd01949">
    <property type="entry name" value="GGDEF"/>
    <property type="match status" value="1"/>
</dbReference>
<feature type="transmembrane region" description="Helical" evidence="1">
    <location>
        <begin position="65"/>
        <end position="84"/>
    </location>
</feature>
<dbReference type="PANTHER" id="PTHR44757:SF2">
    <property type="entry name" value="BIOFILM ARCHITECTURE MAINTENANCE PROTEIN MBAA"/>
    <property type="match status" value="1"/>
</dbReference>
<feature type="domain" description="EAL" evidence="4">
    <location>
        <begin position="463"/>
        <end position="716"/>
    </location>
</feature>
<comment type="caution">
    <text evidence="6">The sequence shown here is derived from an EMBL/GenBank/DDBJ whole genome shotgun (WGS) entry which is preliminary data.</text>
</comment>
<dbReference type="InterPro" id="IPR000700">
    <property type="entry name" value="PAS-assoc_C"/>
</dbReference>
<evidence type="ECO:0000259" key="5">
    <source>
        <dbReference type="PROSITE" id="PS50887"/>
    </source>
</evidence>
<dbReference type="SMART" id="SM00091">
    <property type="entry name" value="PAS"/>
    <property type="match status" value="1"/>
</dbReference>
<proteinExistence type="predicted"/>
<dbReference type="NCBIfam" id="TIGR00254">
    <property type="entry name" value="GGDEF"/>
    <property type="match status" value="1"/>
</dbReference>
<dbReference type="OrthoDB" id="9759607at2"/>
<name>A0A7X3FMQ5_9BACL</name>
<keyword evidence="1" id="KW-1133">Transmembrane helix</keyword>
<feature type="transmembrane region" description="Helical" evidence="1">
    <location>
        <begin position="96"/>
        <end position="123"/>
    </location>
</feature>
<feature type="domain" description="PAC" evidence="3">
    <location>
        <begin position="241"/>
        <end position="291"/>
    </location>
</feature>
<dbReference type="PROSITE" id="PS50112">
    <property type="entry name" value="PAS"/>
    <property type="match status" value="1"/>
</dbReference>
<keyword evidence="7" id="KW-1185">Reference proteome</keyword>
<keyword evidence="1" id="KW-0472">Membrane</keyword>
<dbReference type="CDD" id="cd01948">
    <property type="entry name" value="EAL"/>
    <property type="match status" value="1"/>
</dbReference>
<evidence type="ECO:0000313" key="7">
    <source>
        <dbReference type="Proteomes" id="UP000490800"/>
    </source>
</evidence>
<sequence>MRQLRSNPVYKHIARNGKAYLLTLLVLTIVNNLFKNSGTSTHNWDVLLFLGSIIAAVFIKKSVPLQYVFGLFAYGILFTLLPDIEYFKLPSVMYTILLLYAFLLPGLWAPIIVGAGFILYLLLNYFPTVQFDYMRVNLVGVMFNTVVYASLSYFFRRMMIERDLLKESEARYRSLIEICPEPIVVQQNGKLVYANPAAVKALGAYSLTTLTGRSALRFLHPECRRSALTHVEQVLEKGISATMEQRYMRMDGQVRSCELVLVATNYGGKKACMSIGKDITERKKAEEKINYMAYHDTLTGLPNRSYLNNCLDTALEQAEQANIQLAVLFLDLDRFKNINDTVGHVYGDMLLRQVAERLKESVGPNDIVSRHSGDEFVILLENRSESMVREQAQALLDQFIQPFQLHGHEVYTTTSIGISMYPHDGLGRDALIKHADMAMYLSKENGKNNYQFYSVHNNRLARKIKLENGLRRAFEHQLFTLHYQPQINLENGQIVGMEALLRWQDPELGNVTPGEFIPVAEETGLIVPIGKWVLQTACEQYRRWREEGLPRIRMAVNISVRQFQDKQFIDLIARVLQETGMEPGDLELEITESIMQNMKESLAILTELKRIGVKISIDDFGTGYSSLSLLDKLPIDHIKIDRTFIAEIGMNANTEALVRTIIDMGRNLRFELIGEGIEREDQLEFLKHNNCTMGQGYHISRPLPTEDAADLLRLARPFVRA</sequence>